<dbReference type="AlphaFoldDB" id="A0A7X2H4N0"/>
<evidence type="ECO:0000313" key="3">
    <source>
        <dbReference type="Proteomes" id="UP000463051"/>
    </source>
</evidence>
<keyword evidence="3" id="KW-1185">Reference proteome</keyword>
<dbReference type="Pfam" id="PF26310">
    <property type="entry name" value="YczF"/>
    <property type="match status" value="1"/>
</dbReference>
<protein>
    <submittedName>
        <fullName evidence="2">Uncharacterized protein</fullName>
    </submittedName>
</protein>
<organism evidence="2 3">
    <name type="scientific">Paenibacillus monticola</name>
    <dbReference type="NCBI Taxonomy" id="2666075"/>
    <lineage>
        <taxon>Bacteria</taxon>
        <taxon>Bacillati</taxon>
        <taxon>Bacillota</taxon>
        <taxon>Bacilli</taxon>
        <taxon>Bacillales</taxon>
        <taxon>Paenibacillaceae</taxon>
        <taxon>Paenibacillus</taxon>
    </lineage>
</organism>
<comment type="caution">
    <text evidence="2">The sequence shown here is derived from an EMBL/GenBank/DDBJ whole genome shotgun (WGS) entry which is preliminary data.</text>
</comment>
<keyword evidence="1" id="KW-0812">Transmembrane</keyword>
<sequence>MKILFLYFLLAFMGLSMIVTIDLLSELSLSMSLHSIYTAFVNINIQESILMVFFISLPFINAIADSFKKRKQRTK</sequence>
<name>A0A7X2H4N0_9BACL</name>
<evidence type="ECO:0000313" key="2">
    <source>
        <dbReference type="EMBL" id="MRN53472.1"/>
    </source>
</evidence>
<dbReference type="RefSeq" id="WP_154118491.1">
    <property type="nucleotide sequence ID" value="NZ_WJXB01000003.1"/>
</dbReference>
<dbReference type="Proteomes" id="UP000463051">
    <property type="component" value="Unassembled WGS sequence"/>
</dbReference>
<dbReference type="EMBL" id="WJXB01000003">
    <property type="protein sequence ID" value="MRN53472.1"/>
    <property type="molecule type" value="Genomic_DNA"/>
</dbReference>
<feature type="transmembrane region" description="Helical" evidence="1">
    <location>
        <begin position="36"/>
        <end position="64"/>
    </location>
</feature>
<reference evidence="2 3" key="1">
    <citation type="submission" date="2019-11" db="EMBL/GenBank/DDBJ databases">
        <title>Paenibacillus monticola sp. nov., a novel PGPR strain isolated from mountain sample in China.</title>
        <authorList>
            <person name="Zhao Q."/>
            <person name="Li H.-P."/>
            <person name="Zhang J.-L."/>
        </authorList>
    </citation>
    <scope>NUCLEOTIDE SEQUENCE [LARGE SCALE GENOMIC DNA]</scope>
    <source>
        <strain evidence="2 3">LC-T2</strain>
    </source>
</reference>
<dbReference type="InterPro" id="IPR058725">
    <property type="entry name" value="YczF"/>
</dbReference>
<gene>
    <name evidence="2" type="ORF">GJB61_10750</name>
</gene>
<keyword evidence="1" id="KW-1133">Transmembrane helix</keyword>
<keyword evidence="1" id="KW-0472">Membrane</keyword>
<evidence type="ECO:0000256" key="1">
    <source>
        <dbReference type="SAM" id="Phobius"/>
    </source>
</evidence>
<proteinExistence type="predicted"/>
<accession>A0A7X2H4N0</accession>